<reference evidence="3" key="1">
    <citation type="submission" date="2021-01" db="EMBL/GenBank/DDBJ databases">
        <authorList>
            <person name="Kaushik A."/>
        </authorList>
    </citation>
    <scope>NUCLEOTIDE SEQUENCE</scope>
    <source>
        <strain evidence="3">AG6-10EEA</strain>
    </source>
</reference>
<dbReference type="Gene3D" id="1.10.510.10">
    <property type="entry name" value="Transferase(Phosphotransferase) domain 1"/>
    <property type="match status" value="1"/>
</dbReference>
<dbReference type="PROSITE" id="PS50011">
    <property type="entry name" value="PROTEIN_KINASE_DOM"/>
    <property type="match status" value="1"/>
</dbReference>
<accession>A0A8H3C7A1</accession>
<dbReference type="SUPFAM" id="SSF56112">
    <property type="entry name" value="Protein kinase-like (PK-like)"/>
    <property type="match status" value="1"/>
</dbReference>
<dbReference type="GO" id="GO:0004674">
    <property type="term" value="F:protein serine/threonine kinase activity"/>
    <property type="evidence" value="ECO:0007669"/>
    <property type="project" value="UniProtKB-EC"/>
</dbReference>
<protein>
    <recommendedName>
        <fullName evidence="1">non-specific serine/threonine protein kinase</fullName>
        <ecNumber evidence="1">2.7.11.1</ecNumber>
    </recommendedName>
</protein>
<dbReference type="GO" id="GO:0005506">
    <property type="term" value="F:iron ion binding"/>
    <property type="evidence" value="ECO:0007669"/>
    <property type="project" value="InterPro"/>
</dbReference>
<dbReference type="Pfam" id="PF00069">
    <property type="entry name" value="Pkinase"/>
    <property type="match status" value="1"/>
</dbReference>
<dbReference type="AlphaFoldDB" id="A0A8H3C7A1"/>
<dbReference type="Gene3D" id="1.10.630.10">
    <property type="entry name" value="Cytochrome P450"/>
    <property type="match status" value="1"/>
</dbReference>
<dbReference type="InterPro" id="IPR008271">
    <property type="entry name" value="Ser/Thr_kinase_AS"/>
</dbReference>
<evidence type="ECO:0000259" key="2">
    <source>
        <dbReference type="PROSITE" id="PS50011"/>
    </source>
</evidence>
<dbReference type="SUPFAM" id="SSF48264">
    <property type="entry name" value="Cytochrome P450"/>
    <property type="match status" value="1"/>
</dbReference>
<sequence length="353" mass="39290">MELLHRSLGDVVTEDGPLGLKMVANMACQMINVLQHVHSYSLVHRDIKPDNIMLQSPDSWKLCLIDFGLTRPLPSLLTSTTLTKREGSNSASLNEHEKDAQLTFRDDFESLSYTLLWLLRGSLPWSHFAQSGTPPPTFQSSSGSLWSVPGPCRSMKNRTITLGLEFAAKGGALTPDRQPSQYGYTIREGHESSFIPDPLFSSPDWSTPYRPAVVTQVGWDERARKHTFLAIAISRRSNSNEDMTVRAIPIATKGSHTNGGSPTIHMEPGWPFDDAYFYVFKRPVEFYCLPSQAGRGKDIMTSLMESSESEESESYIDHQSMVGHMNTFILAGHETTSAVLTRVLDVLAQLPDI</sequence>
<dbReference type="EC" id="2.7.11.1" evidence="1"/>
<dbReference type="Proteomes" id="UP000663853">
    <property type="component" value="Unassembled WGS sequence"/>
</dbReference>
<dbReference type="PROSITE" id="PS00108">
    <property type="entry name" value="PROTEIN_KINASE_ST"/>
    <property type="match status" value="1"/>
</dbReference>
<dbReference type="GO" id="GO:0016705">
    <property type="term" value="F:oxidoreductase activity, acting on paired donors, with incorporation or reduction of molecular oxygen"/>
    <property type="evidence" value="ECO:0007669"/>
    <property type="project" value="InterPro"/>
</dbReference>
<name>A0A8H3C7A1_9AGAM</name>
<gene>
    <name evidence="3" type="ORF">RDB_LOCUS79513</name>
</gene>
<organism evidence="3 4">
    <name type="scientific">Rhizoctonia solani</name>
    <dbReference type="NCBI Taxonomy" id="456999"/>
    <lineage>
        <taxon>Eukaryota</taxon>
        <taxon>Fungi</taxon>
        <taxon>Dikarya</taxon>
        <taxon>Basidiomycota</taxon>
        <taxon>Agaricomycotina</taxon>
        <taxon>Agaricomycetes</taxon>
        <taxon>Cantharellales</taxon>
        <taxon>Ceratobasidiaceae</taxon>
        <taxon>Rhizoctonia</taxon>
    </lineage>
</organism>
<dbReference type="GO" id="GO:0005524">
    <property type="term" value="F:ATP binding"/>
    <property type="evidence" value="ECO:0007669"/>
    <property type="project" value="InterPro"/>
</dbReference>
<dbReference type="GO" id="GO:0004497">
    <property type="term" value="F:monooxygenase activity"/>
    <property type="evidence" value="ECO:0007669"/>
    <property type="project" value="InterPro"/>
</dbReference>
<dbReference type="InterPro" id="IPR000719">
    <property type="entry name" value="Prot_kinase_dom"/>
</dbReference>
<dbReference type="InterPro" id="IPR036396">
    <property type="entry name" value="Cyt_P450_sf"/>
</dbReference>
<dbReference type="InterPro" id="IPR011009">
    <property type="entry name" value="Kinase-like_dom_sf"/>
</dbReference>
<evidence type="ECO:0000256" key="1">
    <source>
        <dbReference type="ARBA" id="ARBA00012513"/>
    </source>
</evidence>
<dbReference type="GO" id="GO:0020037">
    <property type="term" value="F:heme binding"/>
    <property type="evidence" value="ECO:0007669"/>
    <property type="project" value="InterPro"/>
</dbReference>
<comment type="caution">
    <text evidence="3">The sequence shown here is derived from an EMBL/GenBank/DDBJ whole genome shotgun (WGS) entry which is preliminary data.</text>
</comment>
<feature type="domain" description="Protein kinase" evidence="2">
    <location>
        <begin position="1"/>
        <end position="229"/>
    </location>
</feature>
<proteinExistence type="predicted"/>
<dbReference type="EMBL" id="CAJMXA010002025">
    <property type="protein sequence ID" value="CAE6474589.1"/>
    <property type="molecule type" value="Genomic_DNA"/>
</dbReference>
<dbReference type="PANTHER" id="PTHR11909">
    <property type="entry name" value="CASEIN KINASE-RELATED"/>
    <property type="match status" value="1"/>
</dbReference>
<evidence type="ECO:0000313" key="3">
    <source>
        <dbReference type="EMBL" id="CAE6474589.1"/>
    </source>
</evidence>
<evidence type="ECO:0000313" key="4">
    <source>
        <dbReference type="Proteomes" id="UP000663853"/>
    </source>
</evidence>
<dbReference type="InterPro" id="IPR050235">
    <property type="entry name" value="CK1_Ser-Thr_kinase"/>
</dbReference>